<reference evidence="1 2" key="1">
    <citation type="journal article" date="2024" name="Chem. Sci.">
        <title>Discovery of megapolipeptins by genome mining of a Burkholderiales bacteria collection.</title>
        <authorList>
            <person name="Paulo B.S."/>
            <person name="Recchia M.J.J."/>
            <person name="Lee S."/>
            <person name="Fergusson C.H."/>
            <person name="Romanowski S.B."/>
            <person name="Hernandez A."/>
            <person name="Krull N."/>
            <person name="Liu D.Y."/>
            <person name="Cavanagh H."/>
            <person name="Bos A."/>
            <person name="Gray C.A."/>
            <person name="Murphy B.T."/>
            <person name="Linington R.G."/>
            <person name="Eustaquio A.S."/>
        </authorList>
    </citation>
    <scope>NUCLEOTIDE SEQUENCE [LARGE SCALE GENOMIC DNA]</scope>
    <source>
        <strain evidence="1 2">RL17-350-BIC-E</strain>
    </source>
</reference>
<dbReference type="RefSeq" id="WP_408154992.1">
    <property type="nucleotide sequence ID" value="NZ_JAQQCL010000017.1"/>
</dbReference>
<name>A0ABW9EIT6_9BURK</name>
<evidence type="ECO:0000313" key="1">
    <source>
        <dbReference type="EMBL" id="MFM0718963.1"/>
    </source>
</evidence>
<protein>
    <submittedName>
        <fullName evidence="1">DUF2867 domain-containing protein</fullName>
    </submittedName>
</protein>
<gene>
    <name evidence="1" type="ORF">PQQ73_21765</name>
</gene>
<organism evidence="1 2">
    <name type="scientific">Paraburkholderia strydomiana</name>
    <dbReference type="NCBI Taxonomy" id="1245417"/>
    <lineage>
        <taxon>Bacteria</taxon>
        <taxon>Pseudomonadati</taxon>
        <taxon>Pseudomonadota</taxon>
        <taxon>Betaproteobacteria</taxon>
        <taxon>Burkholderiales</taxon>
        <taxon>Burkholderiaceae</taxon>
        <taxon>Paraburkholderia</taxon>
    </lineage>
</organism>
<accession>A0ABW9EIT6</accession>
<sequence>MPNAHSSVQSVAMPAESAVTRLYHAPDLADAFAVRLPENAIDDPELLARFVFAHQAGWVGRLMGLRDALVARFGLKTTKQLRTEAAAGSRERVDIFRIYTRSAHEIILGENDSHLDFRVSVLQQTRQTRDGRSRYLVLSTVVHCHNGLGRFYILAIAPFHRMVVRSALRRAARIGWPTDSLPSR</sequence>
<dbReference type="Pfam" id="PF11066">
    <property type="entry name" value="DUF2867"/>
    <property type="match status" value="1"/>
</dbReference>
<comment type="caution">
    <text evidence="1">The sequence shown here is derived from an EMBL/GenBank/DDBJ whole genome shotgun (WGS) entry which is preliminary data.</text>
</comment>
<dbReference type="Proteomes" id="UP001629392">
    <property type="component" value="Unassembled WGS sequence"/>
</dbReference>
<dbReference type="InterPro" id="IPR021295">
    <property type="entry name" value="DUF2867"/>
</dbReference>
<keyword evidence="2" id="KW-1185">Reference proteome</keyword>
<evidence type="ECO:0000313" key="2">
    <source>
        <dbReference type="Proteomes" id="UP001629392"/>
    </source>
</evidence>
<dbReference type="EMBL" id="JAQQCL010000017">
    <property type="protein sequence ID" value="MFM0718963.1"/>
    <property type="molecule type" value="Genomic_DNA"/>
</dbReference>
<proteinExistence type="predicted"/>